<dbReference type="GO" id="GO:0016787">
    <property type="term" value="F:hydrolase activity"/>
    <property type="evidence" value="ECO:0007669"/>
    <property type="project" value="UniProtKB-KW"/>
</dbReference>
<organism evidence="1 2">
    <name type="scientific">Mycobacterium kansasii</name>
    <dbReference type="NCBI Taxonomy" id="1768"/>
    <lineage>
        <taxon>Bacteria</taxon>
        <taxon>Bacillati</taxon>
        <taxon>Actinomycetota</taxon>
        <taxon>Actinomycetes</taxon>
        <taxon>Mycobacteriales</taxon>
        <taxon>Mycobacteriaceae</taxon>
        <taxon>Mycobacterium</taxon>
    </lineage>
</organism>
<evidence type="ECO:0000313" key="1">
    <source>
        <dbReference type="EMBL" id="OOK83263.1"/>
    </source>
</evidence>
<accession>A0A1V3XVK8</accession>
<keyword evidence="1" id="KW-0378">Hydrolase</keyword>
<name>A0A1V3XVK8_MYCKA</name>
<dbReference type="AlphaFoldDB" id="A0A1V3XVK8"/>
<dbReference type="EMBL" id="MVBN01000001">
    <property type="protein sequence ID" value="OOK83263.1"/>
    <property type="molecule type" value="Genomic_DNA"/>
</dbReference>
<reference evidence="1 2" key="1">
    <citation type="submission" date="2017-02" db="EMBL/GenBank/DDBJ databases">
        <title>Complete genome sequences of Mycobacterium kansasii strains isolated from rhesus macaques.</title>
        <authorList>
            <person name="Panda A."/>
            <person name="Nagaraj S."/>
            <person name="Zhao X."/>
            <person name="Tettelin H."/>
            <person name="Detolla L.J."/>
        </authorList>
    </citation>
    <scope>NUCLEOTIDE SEQUENCE [LARGE SCALE GENOMIC DNA]</scope>
    <source>
        <strain evidence="1 2">11-3469</strain>
    </source>
</reference>
<protein>
    <submittedName>
        <fullName evidence="1">Hydrolase, alpha/beta fold family domain protein</fullName>
    </submittedName>
</protein>
<proteinExistence type="predicted"/>
<gene>
    <name evidence="1" type="ORF">BZL29_0114</name>
</gene>
<comment type="caution">
    <text evidence="1">The sequence shown here is derived from an EMBL/GenBank/DDBJ whole genome shotgun (WGS) entry which is preliminary data.</text>
</comment>
<evidence type="ECO:0000313" key="2">
    <source>
        <dbReference type="Proteomes" id="UP000188532"/>
    </source>
</evidence>
<sequence>MTRSPLGEFLKNPALEAVRFTARSAPKLVHRAAPCPGR</sequence>
<dbReference type="Proteomes" id="UP000188532">
    <property type="component" value="Unassembled WGS sequence"/>
</dbReference>